<evidence type="ECO:0000259" key="8">
    <source>
        <dbReference type="PROSITE" id="PS51471"/>
    </source>
</evidence>
<dbReference type="InterPro" id="IPR044862">
    <property type="entry name" value="Pro_4_hyd_alph_FE2OG_OXY"/>
</dbReference>
<keyword evidence="2" id="KW-0479">Metal-binding</keyword>
<dbReference type="GO" id="GO:0004656">
    <property type="term" value="F:procollagen-proline 4-dioxygenase activity"/>
    <property type="evidence" value="ECO:0007669"/>
    <property type="project" value="TreeGrafter"/>
</dbReference>
<dbReference type="PANTHER" id="PTHR10869">
    <property type="entry name" value="PROLYL 4-HYDROXYLASE ALPHA SUBUNIT"/>
    <property type="match status" value="1"/>
</dbReference>
<evidence type="ECO:0000256" key="7">
    <source>
        <dbReference type="SAM" id="MobiDB-lite"/>
    </source>
</evidence>
<name>A0A267DCR2_9PLAT</name>
<dbReference type="GO" id="GO:0031418">
    <property type="term" value="F:L-ascorbic acid binding"/>
    <property type="evidence" value="ECO:0007669"/>
    <property type="project" value="UniProtKB-KW"/>
</dbReference>
<dbReference type="InterPro" id="IPR006620">
    <property type="entry name" value="Pro_4_hyd_alph"/>
</dbReference>
<dbReference type="GO" id="GO:0005506">
    <property type="term" value="F:iron ion binding"/>
    <property type="evidence" value="ECO:0007669"/>
    <property type="project" value="InterPro"/>
</dbReference>
<protein>
    <recommendedName>
        <fullName evidence="8">Fe2OG dioxygenase domain-containing protein</fullName>
    </recommendedName>
</protein>
<dbReference type="PANTHER" id="PTHR10869:SF241">
    <property type="entry name" value="FE2OG DIOXYGENASE DOMAIN-CONTAINING PROTEIN"/>
    <property type="match status" value="1"/>
</dbReference>
<sequence>MSDSIVGLQAPAQVQREDLNSELLQNRLAFVLHNVLNKYECAAVIRAAEGVGFKPATVRTGFKTMEYQPDFRVGDNSYLTDVDIRETIFQRIRPHLPPKFGFGKLVGLNERMTLLRYGPGGFFGEHRDGTYITADDSAISFITVQLYLNEGFEGGETTFFPDGLMRAGDKPEGRRRVAMMPRTGSAVIFEHKILHEGSLVQSGVKFTPRADVLYSRYYPPTGTDFDRVNGKTDEPTESGFPPISLSERQSLWSRCAVQ</sequence>
<reference evidence="9 10" key="1">
    <citation type="submission" date="2017-06" db="EMBL/GenBank/DDBJ databases">
        <title>A platform for efficient transgenesis in Macrostomum lignano, a flatworm model organism for stem cell research.</title>
        <authorList>
            <person name="Berezikov E."/>
        </authorList>
    </citation>
    <scope>NUCLEOTIDE SEQUENCE [LARGE SCALE GENOMIC DNA]</scope>
    <source>
        <strain evidence="9">DV1</strain>
        <tissue evidence="9">Whole organism</tissue>
    </source>
</reference>
<dbReference type="AlphaFoldDB" id="A0A267DCR2"/>
<keyword evidence="3" id="KW-0847">Vitamin C</keyword>
<dbReference type="SMART" id="SM00702">
    <property type="entry name" value="P4Hc"/>
    <property type="match status" value="1"/>
</dbReference>
<evidence type="ECO:0000256" key="1">
    <source>
        <dbReference type="ARBA" id="ARBA00001961"/>
    </source>
</evidence>
<organism evidence="9 10">
    <name type="scientific">Macrostomum lignano</name>
    <dbReference type="NCBI Taxonomy" id="282301"/>
    <lineage>
        <taxon>Eukaryota</taxon>
        <taxon>Metazoa</taxon>
        <taxon>Spiralia</taxon>
        <taxon>Lophotrochozoa</taxon>
        <taxon>Platyhelminthes</taxon>
        <taxon>Rhabditophora</taxon>
        <taxon>Macrostomorpha</taxon>
        <taxon>Macrostomida</taxon>
        <taxon>Macrostomidae</taxon>
        <taxon>Macrostomum</taxon>
    </lineage>
</organism>
<dbReference type="GO" id="GO:0005783">
    <property type="term" value="C:endoplasmic reticulum"/>
    <property type="evidence" value="ECO:0007669"/>
    <property type="project" value="TreeGrafter"/>
</dbReference>
<keyword evidence="6" id="KW-0408">Iron</keyword>
<dbReference type="PROSITE" id="PS51471">
    <property type="entry name" value="FE2OG_OXY"/>
    <property type="match status" value="1"/>
</dbReference>
<evidence type="ECO:0000256" key="6">
    <source>
        <dbReference type="ARBA" id="ARBA00023004"/>
    </source>
</evidence>
<evidence type="ECO:0000256" key="5">
    <source>
        <dbReference type="ARBA" id="ARBA00023002"/>
    </source>
</evidence>
<proteinExistence type="predicted"/>
<comment type="cofactor">
    <cofactor evidence="1">
        <name>L-ascorbate</name>
        <dbReference type="ChEBI" id="CHEBI:38290"/>
    </cofactor>
</comment>
<dbReference type="OrthoDB" id="69177at2759"/>
<gene>
    <name evidence="9" type="ORF">BOX15_Mlig003838g5</name>
</gene>
<evidence type="ECO:0000256" key="4">
    <source>
        <dbReference type="ARBA" id="ARBA00022964"/>
    </source>
</evidence>
<dbReference type="EMBL" id="NIVC01004890">
    <property type="protein sequence ID" value="PAA46379.1"/>
    <property type="molecule type" value="Genomic_DNA"/>
</dbReference>
<dbReference type="Pfam" id="PF13640">
    <property type="entry name" value="2OG-FeII_Oxy_3"/>
    <property type="match status" value="1"/>
</dbReference>
<comment type="caution">
    <text evidence="9">The sequence shown here is derived from an EMBL/GenBank/DDBJ whole genome shotgun (WGS) entry which is preliminary data.</text>
</comment>
<dbReference type="Gene3D" id="2.60.120.620">
    <property type="entry name" value="q2cbj1_9rhob like domain"/>
    <property type="match status" value="1"/>
</dbReference>
<feature type="domain" description="Fe2OG dioxygenase" evidence="8">
    <location>
        <begin position="108"/>
        <end position="219"/>
    </location>
</feature>
<evidence type="ECO:0000256" key="2">
    <source>
        <dbReference type="ARBA" id="ARBA00022723"/>
    </source>
</evidence>
<keyword evidence="5" id="KW-0560">Oxidoreductase</keyword>
<feature type="region of interest" description="Disordered" evidence="7">
    <location>
        <begin position="224"/>
        <end position="243"/>
    </location>
</feature>
<evidence type="ECO:0000313" key="9">
    <source>
        <dbReference type="EMBL" id="PAA46379.1"/>
    </source>
</evidence>
<dbReference type="InterPro" id="IPR045054">
    <property type="entry name" value="P4HA-like"/>
</dbReference>
<evidence type="ECO:0000313" key="10">
    <source>
        <dbReference type="Proteomes" id="UP000215902"/>
    </source>
</evidence>
<keyword evidence="10" id="KW-1185">Reference proteome</keyword>
<keyword evidence="4" id="KW-0223">Dioxygenase</keyword>
<dbReference type="Proteomes" id="UP000215902">
    <property type="component" value="Unassembled WGS sequence"/>
</dbReference>
<evidence type="ECO:0000256" key="3">
    <source>
        <dbReference type="ARBA" id="ARBA00022896"/>
    </source>
</evidence>
<accession>A0A267DCR2</accession>
<dbReference type="STRING" id="282301.A0A267DCR2"/>
<feature type="compositionally biased region" description="Basic and acidic residues" evidence="7">
    <location>
        <begin position="224"/>
        <end position="234"/>
    </location>
</feature>
<dbReference type="InterPro" id="IPR005123">
    <property type="entry name" value="Oxoglu/Fe-dep_dioxygenase_dom"/>
</dbReference>